<dbReference type="InterPro" id="IPR004181">
    <property type="entry name" value="Znf_MIZ"/>
</dbReference>
<evidence type="ECO:0000256" key="4">
    <source>
        <dbReference type="SAM" id="MobiDB-lite"/>
    </source>
</evidence>
<feature type="region of interest" description="Disordered" evidence="4">
    <location>
        <begin position="436"/>
        <end position="507"/>
    </location>
</feature>
<feature type="compositionally biased region" description="Polar residues" evidence="4">
    <location>
        <begin position="1057"/>
        <end position="1069"/>
    </location>
</feature>
<dbReference type="GO" id="GO:0000785">
    <property type="term" value="C:chromatin"/>
    <property type="evidence" value="ECO:0007669"/>
    <property type="project" value="TreeGrafter"/>
</dbReference>
<protein>
    <submittedName>
        <fullName evidence="6">Zinc finger, MIZ-type</fullName>
    </submittedName>
</protein>
<sequence length="1079" mass="119810">MVSPKSRSHTSADHIEESNTTASLFLGGVRRNWMGPQTNLPENSATRNTRVEVDPPIPSNSLPRELVLMSPVTPGETLTQTPSRGPVHTAKKPDARATALPSPVPSTNSHPSPVNADAIVSNRPSTLPPISTQLTAQRGNDERMAVRQPPPSGLATSQSVTQSPLTGPNWSTNSPSLTGTRTDASTQEHTVSESRPSPQQNGRAGAATIPSEAWEQWSAQLDALVDDLSAKGALSPVHPRETNVILARIDLLRQAISRKDTFYLVMHQLYCRYSIDPSTLSQIRAPEMGMQSLIPLLEDNRMMHGSATIGFAHFPASPQQLMQTTWYLQVLSSVPEFLSRFGSQWQGIWLQARHSPLVSHLWQALACQSPILMSVMFMCVARRLHHEKYVKPLVELFWKDLKVFHQCRDYDLPRTTQQAHDFNFAQQYLGFPRLPEYQPQTPSSSHPAPPRPHNQTMSQAAPGVSSPYPRSAVAGISQPATNSPALSPLGAPLQHCPSNSPQGQVVGPAAGSLQFGVNSQVQNTPQYVYYSSMPQGQGQGQGVWYPVHPQMNPQMQMHRQVVLEQVPPSRGHQSMPGSNGQQMQRRTMMLTTSVAPANPSTTSLQSSALTSTQSAQSFHAPSPISATPTTTTHMAQHQMPPQRPNNHHNRQPSRTLQSSGSPIARAPPQGQIPQGQHFQPLSNSAFLPLPGYRAPMMVNPNPTRLGLHLVDIRDPMKKLVKLDPDGNEIETDLFTYLNTFIVQPTVVDIDQPIYTWNFSFTHDERQKFPHIVRGKESQYSVWTFRPGCRTIRLRCIRLPGSPNTVTEKTWSTTSTFWPSVFYITVNGKELYVRRKVHNGKDLPLDITEYLKEGENCIRLDLILGQDECKTSKFVFGVEVMEVAEFDQVLTLIKSVSAADSRAAIKKRLSPITDDDDLAVVTDNLTIDLVDPFMARIFDVPVRSRHCSHHECFDRDTFIRTRRSVSGQTPMVDNWRCPICKGDARPQSLVVDHFLADVHAELARTNRLDGIRAIQIKVDETWTPKYDTDEASPTADKVFSPKRKAEDSLGPVAMRPRNNVSSGSHSSPVRTQEHTVIELD</sequence>
<keyword evidence="2" id="KW-0863">Zinc-finger</keyword>
<feature type="compositionally biased region" description="Low complexity" evidence="4">
    <location>
        <begin position="600"/>
        <end position="617"/>
    </location>
</feature>
<comment type="caution">
    <text evidence="6">The sequence shown here is derived from an EMBL/GenBank/DDBJ whole genome shotgun (WGS) entry which is preliminary data.</text>
</comment>
<reference evidence="6 7" key="1">
    <citation type="journal article" date="2015" name="Mol. Plant Microbe Interact.">
        <title>Genome, transcriptome, and functional analyses of Penicillium expansum provide new insights into secondary metabolism and pathogenicity.</title>
        <authorList>
            <person name="Ballester A.R."/>
            <person name="Marcet-Houben M."/>
            <person name="Levin E."/>
            <person name="Sela N."/>
            <person name="Selma-Lazaro C."/>
            <person name="Carmona L."/>
            <person name="Wisniewski M."/>
            <person name="Droby S."/>
            <person name="Gonzalez-Candelas L."/>
            <person name="Gabaldon T."/>
        </authorList>
    </citation>
    <scope>NUCLEOTIDE SEQUENCE [LARGE SCALE GENOMIC DNA]</scope>
    <source>
        <strain evidence="6 7">MD-8</strain>
    </source>
</reference>
<dbReference type="GeneID" id="27683325"/>
<dbReference type="GO" id="GO:0061665">
    <property type="term" value="F:SUMO ligase activity"/>
    <property type="evidence" value="ECO:0007669"/>
    <property type="project" value="TreeGrafter"/>
</dbReference>
<feature type="compositionally biased region" description="Polar residues" evidence="4">
    <location>
        <begin position="35"/>
        <end position="48"/>
    </location>
</feature>
<feature type="compositionally biased region" description="Polar residues" evidence="4">
    <location>
        <begin position="154"/>
        <end position="202"/>
    </location>
</feature>
<keyword evidence="1" id="KW-0479">Metal-binding</keyword>
<dbReference type="VEuPathDB" id="FungiDB:PEXP_031090"/>
<gene>
    <name evidence="6" type="ORF">PEX2_106360</name>
</gene>
<evidence type="ECO:0000256" key="1">
    <source>
        <dbReference type="ARBA" id="ARBA00022723"/>
    </source>
</evidence>
<dbReference type="RefSeq" id="XP_016593023.1">
    <property type="nucleotide sequence ID" value="XM_016747904.1"/>
</dbReference>
<dbReference type="InterPro" id="IPR013083">
    <property type="entry name" value="Znf_RING/FYVE/PHD"/>
</dbReference>
<keyword evidence="3" id="KW-0862">Zinc</keyword>
<organism evidence="6 7">
    <name type="scientific">Penicillium expansum</name>
    <name type="common">Blue mold rot fungus</name>
    <dbReference type="NCBI Taxonomy" id="27334"/>
    <lineage>
        <taxon>Eukaryota</taxon>
        <taxon>Fungi</taxon>
        <taxon>Dikarya</taxon>
        <taxon>Ascomycota</taxon>
        <taxon>Pezizomycotina</taxon>
        <taxon>Eurotiomycetes</taxon>
        <taxon>Eurotiomycetidae</taxon>
        <taxon>Eurotiales</taxon>
        <taxon>Aspergillaceae</taxon>
        <taxon>Penicillium</taxon>
    </lineage>
</organism>
<feature type="compositionally biased region" description="Polar residues" evidence="4">
    <location>
        <begin position="671"/>
        <end position="683"/>
    </location>
</feature>
<evidence type="ECO:0000313" key="7">
    <source>
        <dbReference type="Proteomes" id="UP000030143"/>
    </source>
</evidence>
<proteinExistence type="predicted"/>
<dbReference type="STRING" id="27334.A0A0A2J2Q8"/>
<dbReference type="Pfam" id="PF02891">
    <property type="entry name" value="zf-MIZ"/>
    <property type="match status" value="1"/>
</dbReference>
<feature type="region of interest" description="Disordered" evidence="4">
    <location>
        <begin position="595"/>
        <end position="683"/>
    </location>
</feature>
<dbReference type="EMBL" id="JQFZ01000378">
    <property type="protein sequence ID" value="KGO49614.1"/>
    <property type="molecule type" value="Genomic_DNA"/>
</dbReference>
<keyword evidence="7" id="KW-1185">Reference proteome</keyword>
<feature type="domain" description="SP-RING-type" evidence="5">
    <location>
        <begin position="934"/>
        <end position="980"/>
    </location>
</feature>
<evidence type="ECO:0000256" key="3">
    <source>
        <dbReference type="ARBA" id="ARBA00022833"/>
    </source>
</evidence>
<accession>A0A0A2J2Q8</accession>
<dbReference type="HOGENOM" id="CLU_008180_0_0_1"/>
<dbReference type="Gene3D" id="3.30.40.10">
    <property type="entry name" value="Zinc/RING finger domain, C3HC4 (zinc finger)"/>
    <property type="match status" value="1"/>
</dbReference>
<dbReference type="Proteomes" id="UP000030143">
    <property type="component" value="Unassembled WGS sequence"/>
</dbReference>
<feature type="compositionally biased region" description="Polar residues" evidence="4">
    <location>
        <begin position="122"/>
        <end position="138"/>
    </location>
</feature>
<dbReference type="GO" id="GO:0016925">
    <property type="term" value="P:protein sumoylation"/>
    <property type="evidence" value="ECO:0007669"/>
    <property type="project" value="TreeGrafter"/>
</dbReference>
<feature type="compositionally biased region" description="Low complexity" evidence="4">
    <location>
        <begin position="626"/>
        <end position="640"/>
    </location>
</feature>
<feature type="compositionally biased region" description="Polar residues" evidence="4">
    <location>
        <begin position="652"/>
        <end position="661"/>
    </location>
</feature>
<feature type="region of interest" description="Disordered" evidence="4">
    <location>
        <begin position="1024"/>
        <end position="1079"/>
    </location>
</feature>
<name>A0A0A2J2Q8_PENEN</name>
<evidence type="ECO:0000256" key="2">
    <source>
        <dbReference type="ARBA" id="ARBA00022771"/>
    </source>
</evidence>
<evidence type="ECO:0000313" key="6">
    <source>
        <dbReference type="EMBL" id="KGO49614.1"/>
    </source>
</evidence>
<dbReference type="GO" id="GO:0008270">
    <property type="term" value="F:zinc ion binding"/>
    <property type="evidence" value="ECO:0007669"/>
    <property type="project" value="UniProtKB-KW"/>
</dbReference>
<feature type="compositionally biased region" description="Basic and acidic residues" evidence="4">
    <location>
        <begin position="1070"/>
        <end position="1079"/>
    </location>
</feature>
<dbReference type="AlphaFoldDB" id="A0A0A2J2Q8"/>
<feature type="region of interest" description="Disordered" evidence="4">
    <location>
        <begin position="1"/>
        <end position="208"/>
    </location>
</feature>
<dbReference type="PANTHER" id="PTHR10782">
    <property type="entry name" value="ZINC FINGER MIZ DOMAIN-CONTAINING PROTEIN"/>
    <property type="match status" value="1"/>
</dbReference>
<dbReference type="PANTHER" id="PTHR10782:SF4">
    <property type="entry name" value="TONALLI, ISOFORM E"/>
    <property type="match status" value="1"/>
</dbReference>
<evidence type="ECO:0000259" key="5">
    <source>
        <dbReference type="Pfam" id="PF02891"/>
    </source>
</evidence>